<organism evidence="2 3">
    <name type="scientific">Mugilogobius chulae</name>
    <name type="common">yellowstripe goby</name>
    <dbReference type="NCBI Taxonomy" id="88201"/>
    <lineage>
        <taxon>Eukaryota</taxon>
        <taxon>Metazoa</taxon>
        <taxon>Chordata</taxon>
        <taxon>Craniata</taxon>
        <taxon>Vertebrata</taxon>
        <taxon>Euteleostomi</taxon>
        <taxon>Actinopterygii</taxon>
        <taxon>Neopterygii</taxon>
        <taxon>Teleostei</taxon>
        <taxon>Neoteleostei</taxon>
        <taxon>Acanthomorphata</taxon>
        <taxon>Gobiaria</taxon>
        <taxon>Gobiiformes</taxon>
        <taxon>Gobioidei</taxon>
        <taxon>Gobiidae</taxon>
        <taxon>Gobionellinae</taxon>
        <taxon>Mugilogobius</taxon>
    </lineage>
</organism>
<protein>
    <submittedName>
        <fullName evidence="2">Uncharacterized protein</fullName>
    </submittedName>
</protein>
<dbReference type="Proteomes" id="UP001460270">
    <property type="component" value="Unassembled WGS sequence"/>
</dbReference>
<accession>A0AAW0MX55</accession>
<feature type="compositionally biased region" description="Acidic residues" evidence="1">
    <location>
        <begin position="281"/>
        <end position="298"/>
    </location>
</feature>
<dbReference type="EMBL" id="JBBPFD010000022">
    <property type="protein sequence ID" value="KAK7881479.1"/>
    <property type="molecule type" value="Genomic_DNA"/>
</dbReference>
<evidence type="ECO:0000313" key="2">
    <source>
        <dbReference type="EMBL" id="KAK7881479.1"/>
    </source>
</evidence>
<keyword evidence="3" id="KW-1185">Reference proteome</keyword>
<feature type="region of interest" description="Disordered" evidence="1">
    <location>
        <begin position="172"/>
        <end position="348"/>
    </location>
</feature>
<dbReference type="AlphaFoldDB" id="A0AAW0MX55"/>
<gene>
    <name evidence="2" type="ORF">WMY93_029888</name>
</gene>
<evidence type="ECO:0000256" key="1">
    <source>
        <dbReference type="SAM" id="MobiDB-lite"/>
    </source>
</evidence>
<feature type="compositionally biased region" description="Low complexity" evidence="1">
    <location>
        <begin position="183"/>
        <end position="193"/>
    </location>
</feature>
<feature type="region of interest" description="Disordered" evidence="1">
    <location>
        <begin position="118"/>
        <end position="140"/>
    </location>
</feature>
<name>A0AAW0MX55_9GOBI</name>
<feature type="compositionally biased region" description="Polar residues" evidence="1">
    <location>
        <begin position="311"/>
        <end position="320"/>
    </location>
</feature>
<reference evidence="3" key="1">
    <citation type="submission" date="2024-04" db="EMBL/GenBank/DDBJ databases">
        <title>Salinicola lusitanus LLJ914,a marine bacterium isolated from the Okinawa Trough.</title>
        <authorList>
            <person name="Li J."/>
        </authorList>
    </citation>
    <scope>NUCLEOTIDE SEQUENCE [LARGE SCALE GENOMIC DNA]</scope>
</reference>
<sequence length="359" mass="41588">MGEEGKCVEVEQQAEEINMTKPKSGHRCPICSKFLNNVSQHLRNIHRVKQAEERKILNDLASGFTVIPPGLCPVEGCNSKINYVAKHLRRHKDIPKSKIEELLESARREAAVKLLSDLRSSNPSPPMVSRLHTTSQPCDDPGCLQREEELNCLMQRVRQLEKENSDLRLRISLQTSRAGPQMTKVPSPTSDSKPSTKEEEEKEEEKEQEEGGEEKEEEKEQEEEEQEQEESQEEEEQEEEEQEEKEQEQEKESQEEVTEEEESQEEVTEEGQDEKKKGEEMVEENNQMDESEDQEQQEDQIQMFTYLGLCSQRNQTGQSDQSEDNDKPKGSDPNLACTETRTDQPFQKEYIIFLSERNR</sequence>
<feature type="compositionally biased region" description="Acidic residues" evidence="1">
    <location>
        <begin position="200"/>
        <end position="247"/>
    </location>
</feature>
<evidence type="ECO:0000313" key="3">
    <source>
        <dbReference type="Proteomes" id="UP001460270"/>
    </source>
</evidence>
<comment type="caution">
    <text evidence="2">The sequence shown here is derived from an EMBL/GenBank/DDBJ whole genome shotgun (WGS) entry which is preliminary data.</text>
</comment>
<feature type="compositionally biased region" description="Acidic residues" evidence="1">
    <location>
        <begin position="255"/>
        <end position="272"/>
    </location>
</feature>
<proteinExistence type="predicted"/>